<evidence type="ECO:0000313" key="2">
    <source>
        <dbReference type="Proteomes" id="UP000574390"/>
    </source>
</evidence>
<dbReference type="AlphaFoldDB" id="A0A7J6QG20"/>
<organism evidence="1 2">
    <name type="scientific">Perkinsus olseni</name>
    <name type="common">Perkinsus atlanticus</name>
    <dbReference type="NCBI Taxonomy" id="32597"/>
    <lineage>
        <taxon>Eukaryota</taxon>
        <taxon>Sar</taxon>
        <taxon>Alveolata</taxon>
        <taxon>Perkinsozoa</taxon>
        <taxon>Perkinsea</taxon>
        <taxon>Perkinsida</taxon>
        <taxon>Perkinsidae</taxon>
        <taxon>Perkinsus</taxon>
    </lineage>
</organism>
<sequence length="138" mass="15135">SVMRFAESAVPYLCHPNVTIQAAAKGLLCNITKRHIGEALQYVYLRRRAFADLRGADYLPKGWRCFADLEGLYPVSYDLVLGQQATEVLQDKIGAARIELAKKFYRGTASHGVAMGEPGPVSTSGPMQIIRVPISNPN</sequence>
<name>A0A7J6QG20_PEROL</name>
<protein>
    <submittedName>
        <fullName evidence="1">Phosphoinositide-3-kinase, regulatory subunit 4</fullName>
    </submittedName>
</protein>
<feature type="non-terminal residue" evidence="1">
    <location>
        <position position="138"/>
    </location>
</feature>
<feature type="non-terminal residue" evidence="1">
    <location>
        <position position="1"/>
    </location>
</feature>
<gene>
    <name evidence="1" type="primary">PIK3R4_8</name>
    <name evidence="1" type="ORF">FOZ62_022516</name>
</gene>
<accession>A0A7J6QG20</accession>
<proteinExistence type="predicted"/>
<dbReference type="Proteomes" id="UP000574390">
    <property type="component" value="Unassembled WGS sequence"/>
</dbReference>
<dbReference type="EMBL" id="JABANM010030265">
    <property type="protein sequence ID" value="KAF4706550.1"/>
    <property type="molecule type" value="Genomic_DNA"/>
</dbReference>
<evidence type="ECO:0000313" key="1">
    <source>
        <dbReference type="EMBL" id="KAF4706550.1"/>
    </source>
</evidence>
<reference evidence="1 2" key="1">
    <citation type="submission" date="2020-04" db="EMBL/GenBank/DDBJ databases">
        <title>Perkinsus olseni comparative genomics.</title>
        <authorList>
            <person name="Bogema D.R."/>
        </authorList>
    </citation>
    <scope>NUCLEOTIDE SEQUENCE [LARGE SCALE GENOMIC DNA]</scope>
    <source>
        <strain evidence="1">ATCC PRA-205</strain>
    </source>
</reference>
<comment type="caution">
    <text evidence="1">The sequence shown here is derived from an EMBL/GenBank/DDBJ whole genome shotgun (WGS) entry which is preliminary data.</text>
</comment>